<evidence type="ECO:0000313" key="3">
    <source>
        <dbReference type="Proteomes" id="UP000254508"/>
    </source>
</evidence>
<protein>
    <submittedName>
        <fullName evidence="2">Uncharacterized protein</fullName>
    </submittedName>
</protein>
<name>A0A345YJ48_9SPHN</name>
<dbReference type="AlphaFoldDB" id="A0A345YJ48"/>
<proteinExistence type="predicted"/>
<feature type="signal peptide" evidence="1">
    <location>
        <begin position="1"/>
        <end position="20"/>
    </location>
</feature>
<keyword evidence="2" id="KW-0614">Plasmid</keyword>
<sequence length="163" mass="17795">MRLIIGLALLSATTGTVAYAQSYIEEGAVAARSKKASSEVDYGVLVKEQIAADAARQPAPHAMEQALRDADNALANAERLSQFKRMVSEVTGLVPAAKMVEEHLDEQISTSMQRSIPRPIERVKVPDTSEEMAKGEDEPVIARSYEADISALLKEFEDEDYGK</sequence>
<dbReference type="KEGG" id="err:DVR09_15970"/>
<gene>
    <name evidence="2" type="ORF">DVR09_15970</name>
</gene>
<evidence type="ECO:0000313" key="2">
    <source>
        <dbReference type="EMBL" id="AXK43950.1"/>
    </source>
</evidence>
<organism evidence="2 3">
    <name type="scientific">Erythrobacter aureus</name>
    <dbReference type="NCBI Taxonomy" id="2182384"/>
    <lineage>
        <taxon>Bacteria</taxon>
        <taxon>Pseudomonadati</taxon>
        <taxon>Pseudomonadota</taxon>
        <taxon>Alphaproteobacteria</taxon>
        <taxon>Sphingomonadales</taxon>
        <taxon>Erythrobacteraceae</taxon>
        <taxon>Erythrobacter/Porphyrobacter group</taxon>
        <taxon>Erythrobacter</taxon>
    </lineage>
</organism>
<dbReference type="EMBL" id="CP031358">
    <property type="protein sequence ID" value="AXK43950.1"/>
    <property type="molecule type" value="Genomic_DNA"/>
</dbReference>
<feature type="chain" id="PRO_5016930290" evidence="1">
    <location>
        <begin position="21"/>
        <end position="163"/>
    </location>
</feature>
<reference evidence="2 3" key="1">
    <citation type="submission" date="2018-07" db="EMBL/GenBank/DDBJ databases">
        <title>Genome sequence of Erythrobacter strain YH-07, an antagonistic bacterium isolated from Yellow Sea.</title>
        <authorList>
            <person name="Tang T."/>
            <person name="Liu Q."/>
            <person name="Sun X."/>
        </authorList>
    </citation>
    <scope>NUCLEOTIDE SEQUENCE [LARGE SCALE GENOMIC DNA]</scope>
    <source>
        <strain evidence="2 3">YH-07</strain>
        <plasmid evidence="2 3">unnamed</plasmid>
    </source>
</reference>
<keyword evidence="3" id="KW-1185">Reference proteome</keyword>
<evidence type="ECO:0000256" key="1">
    <source>
        <dbReference type="SAM" id="SignalP"/>
    </source>
</evidence>
<geneLocation type="plasmid" evidence="2 3">
    <name>unnamed</name>
</geneLocation>
<dbReference type="RefSeq" id="WP_115418263.1">
    <property type="nucleotide sequence ID" value="NZ_CP031358.1"/>
</dbReference>
<keyword evidence="1" id="KW-0732">Signal</keyword>
<accession>A0A345YJ48</accession>
<dbReference type="Proteomes" id="UP000254508">
    <property type="component" value="Plasmid unnamed"/>
</dbReference>